<dbReference type="EMBL" id="JADZGI010000001">
    <property type="protein sequence ID" value="MBH0111616.1"/>
    <property type="molecule type" value="Genomic_DNA"/>
</dbReference>
<keyword evidence="3" id="KW-1185">Reference proteome</keyword>
<sequence length="188" mass="19753">MASIRKNDSIVVESWGDTALLERFQLLSNIGQFDNAVAAAQLPPLTKLSLIYGENGRGKTTLAAILKSASTGDPAGVLERRRLGAANPPHIVLTLAGANLTFQNGAWNAPSPDIVVFDDAFVSANVCSGIEVEAGHRQNLHELILGAPGVALNTALVGHVKRIEEHSKALRQHEAAIPAGTRGALSVD</sequence>
<dbReference type="InterPro" id="IPR026866">
    <property type="entry name" value="CR006_AAA"/>
</dbReference>
<protein>
    <submittedName>
        <fullName evidence="2">AAA family ATPase</fullName>
    </submittedName>
</protein>
<organism evidence="2 3">
    <name type="scientific">Novosphingobium aureum</name>
    <dbReference type="NCBI Taxonomy" id="2792964"/>
    <lineage>
        <taxon>Bacteria</taxon>
        <taxon>Pseudomonadati</taxon>
        <taxon>Pseudomonadota</taxon>
        <taxon>Alphaproteobacteria</taxon>
        <taxon>Sphingomonadales</taxon>
        <taxon>Sphingomonadaceae</taxon>
        <taxon>Novosphingobium</taxon>
    </lineage>
</organism>
<dbReference type="InterPro" id="IPR027417">
    <property type="entry name" value="P-loop_NTPase"/>
</dbReference>
<evidence type="ECO:0000313" key="3">
    <source>
        <dbReference type="Proteomes" id="UP000617634"/>
    </source>
</evidence>
<gene>
    <name evidence="2" type="ORF">I5E68_01450</name>
</gene>
<dbReference type="Pfam" id="PF13166">
    <property type="entry name" value="AAA_13"/>
    <property type="match status" value="1"/>
</dbReference>
<proteinExistence type="predicted"/>
<dbReference type="Proteomes" id="UP000617634">
    <property type="component" value="Unassembled WGS sequence"/>
</dbReference>
<name>A0A931H942_9SPHN</name>
<dbReference type="RefSeq" id="WP_197160073.1">
    <property type="nucleotide sequence ID" value="NZ_JADZGI010000001.1"/>
</dbReference>
<evidence type="ECO:0000313" key="2">
    <source>
        <dbReference type="EMBL" id="MBH0111616.1"/>
    </source>
</evidence>
<dbReference type="AlphaFoldDB" id="A0A931H942"/>
<reference evidence="2" key="1">
    <citation type="submission" date="2020-11" db="EMBL/GenBank/DDBJ databases">
        <title>Novosphingobium aureum sp. nov., a marine bacterium isolated from sediment of a salt flat.</title>
        <authorList>
            <person name="Yoo Y."/>
            <person name="Kim J.-J."/>
        </authorList>
    </citation>
    <scope>NUCLEOTIDE SEQUENCE</scope>
    <source>
        <strain evidence="2">YJ-S2-02</strain>
    </source>
</reference>
<dbReference type="SUPFAM" id="SSF52540">
    <property type="entry name" value="P-loop containing nucleoside triphosphate hydrolases"/>
    <property type="match status" value="1"/>
</dbReference>
<evidence type="ECO:0000259" key="1">
    <source>
        <dbReference type="Pfam" id="PF13166"/>
    </source>
</evidence>
<comment type="caution">
    <text evidence="2">The sequence shown here is derived from an EMBL/GenBank/DDBJ whole genome shotgun (WGS) entry which is preliminary data.</text>
</comment>
<accession>A0A931H942</accession>
<feature type="domain" description="Protein CR006 P-loop" evidence="1">
    <location>
        <begin position="31"/>
        <end position="173"/>
    </location>
</feature>